<dbReference type="SUPFAM" id="SSF143011">
    <property type="entry name" value="RelE-like"/>
    <property type="match status" value="1"/>
</dbReference>
<dbReference type="Gene3D" id="3.30.2310.20">
    <property type="entry name" value="RelE-like"/>
    <property type="match status" value="1"/>
</dbReference>
<keyword evidence="3" id="KW-0540">Nuclease</keyword>
<evidence type="ECO:0000256" key="2">
    <source>
        <dbReference type="ARBA" id="ARBA00022649"/>
    </source>
</evidence>
<dbReference type="GO" id="GO:0098795">
    <property type="term" value="P:global gene silencing by mRNA cleavage"/>
    <property type="evidence" value="ECO:0007669"/>
    <property type="project" value="TreeGrafter"/>
</dbReference>
<evidence type="ECO:0000256" key="6">
    <source>
        <dbReference type="ARBA" id="ARBA00030388"/>
    </source>
</evidence>
<proteinExistence type="inferred from homology"/>
<keyword evidence="8" id="KW-1185">Reference proteome</keyword>
<keyword evidence="5" id="KW-0378">Hydrolase</keyword>
<sequence length="84" mass="10323">MDIFWDRSAWEDYQYWLTNDKKTLKKINRLIKECQRTPFTGTGKPEPLKENFSGFWSRRITGEHRLVYKVENNVLYIAQCRYHY</sequence>
<name>A0A1M6FEC0_9BACT</name>
<dbReference type="STRING" id="1168035.SAMN05444280_108137"/>
<dbReference type="RefSeq" id="WP_073167882.1">
    <property type="nucleotide sequence ID" value="NZ_FQZE01000008.1"/>
</dbReference>
<dbReference type="AlphaFoldDB" id="A0A1M6FEC0"/>
<evidence type="ECO:0000256" key="5">
    <source>
        <dbReference type="ARBA" id="ARBA00022801"/>
    </source>
</evidence>
<dbReference type="GO" id="GO:0006401">
    <property type="term" value="P:RNA catabolic process"/>
    <property type="evidence" value="ECO:0007669"/>
    <property type="project" value="InterPro"/>
</dbReference>
<reference evidence="7 8" key="1">
    <citation type="submission" date="2016-11" db="EMBL/GenBank/DDBJ databases">
        <authorList>
            <person name="Jaros S."/>
            <person name="Januszkiewicz K."/>
            <person name="Wedrychowicz H."/>
        </authorList>
    </citation>
    <scope>NUCLEOTIDE SEQUENCE [LARGE SCALE GENOMIC DNA]</scope>
    <source>
        <strain evidence="7 8">DSM 27063</strain>
    </source>
</reference>
<dbReference type="GO" id="GO:0016787">
    <property type="term" value="F:hydrolase activity"/>
    <property type="evidence" value="ECO:0007669"/>
    <property type="project" value="UniProtKB-KW"/>
</dbReference>
<evidence type="ECO:0000256" key="3">
    <source>
        <dbReference type="ARBA" id="ARBA00022722"/>
    </source>
</evidence>
<evidence type="ECO:0000256" key="4">
    <source>
        <dbReference type="ARBA" id="ARBA00022759"/>
    </source>
</evidence>
<dbReference type="PANTHER" id="PTHR38039">
    <property type="entry name" value="TOXIN YOEB"/>
    <property type="match status" value="1"/>
</dbReference>
<dbReference type="NCBIfam" id="TIGR02116">
    <property type="entry name" value="toxin_Txe_YoeB"/>
    <property type="match status" value="1"/>
</dbReference>
<evidence type="ECO:0000313" key="8">
    <source>
        <dbReference type="Proteomes" id="UP000184050"/>
    </source>
</evidence>
<dbReference type="Pfam" id="PF06769">
    <property type="entry name" value="YoeB_toxin"/>
    <property type="match status" value="1"/>
</dbReference>
<protein>
    <recommendedName>
        <fullName evidence="6">Putative mRNA interferase YoeB</fullName>
    </recommendedName>
</protein>
<dbReference type="InterPro" id="IPR009614">
    <property type="entry name" value="YoeB_toxin"/>
</dbReference>
<dbReference type="Proteomes" id="UP000184050">
    <property type="component" value="Unassembled WGS sequence"/>
</dbReference>
<dbReference type="GO" id="GO:0004519">
    <property type="term" value="F:endonuclease activity"/>
    <property type="evidence" value="ECO:0007669"/>
    <property type="project" value="UniProtKB-KW"/>
</dbReference>
<evidence type="ECO:0000313" key="7">
    <source>
        <dbReference type="EMBL" id="SHI95982.1"/>
    </source>
</evidence>
<dbReference type="OrthoDB" id="9801102at2"/>
<gene>
    <name evidence="7" type="ORF">SAMN05444280_108137</name>
</gene>
<evidence type="ECO:0000256" key="1">
    <source>
        <dbReference type="ARBA" id="ARBA00008172"/>
    </source>
</evidence>
<dbReference type="PANTHER" id="PTHR38039:SF1">
    <property type="entry name" value="TOXIN YOEB"/>
    <property type="match status" value="1"/>
</dbReference>
<dbReference type="EMBL" id="FQZE01000008">
    <property type="protein sequence ID" value="SHI95982.1"/>
    <property type="molecule type" value="Genomic_DNA"/>
</dbReference>
<comment type="similarity">
    <text evidence="1">Belongs to the YoeB family.</text>
</comment>
<dbReference type="InterPro" id="IPR035093">
    <property type="entry name" value="RelE/ParE_toxin_dom_sf"/>
</dbReference>
<keyword evidence="4" id="KW-0255">Endonuclease</keyword>
<organism evidence="7 8">
    <name type="scientific">Tangfeifania diversioriginum</name>
    <dbReference type="NCBI Taxonomy" id="1168035"/>
    <lineage>
        <taxon>Bacteria</taxon>
        <taxon>Pseudomonadati</taxon>
        <taxon>Bacteroidota</taxon>
        <taxon>Bacteroidia</taxon>
        <taxon>Marinilabiliales</taxon>
        <taxon>Prolixibacteraceae</taxon>
        <taxon>Tangfeifania</taxon>
    </lineage>
</organism>
<keyword evidence="2" id="KW-1277">Toxin-antitoxin system</keyword>
<accession>A0A1M6FEC0</accession>